<organism evidence="3 4">
    <name type="scientific">Roseibium hamelinense</name>
    <dbReference type="NCBI Taxonomy" id="150831"/>
    <lineage>
        <taxon>Bacteria</taxon>
        <taxon>Pseudomonadati</taxon>
        <taxon>Pseudomonadota</taxon>
        <taxon>Alphaproteobacteria</taxon>
        <taxon>Hyphomicrobiales</taxon>
        <taxon>Stappiaceae</taxon>
        <taxon>Roseibium</taxon>
    </lineage>
</organism>
<accession>A0A562TI78</accession>
<feature type="compositionally biased region" description="Low complexity" evidence="1">
    <location>
        <begin position="32"/>
        <end position="53"/>
    </location>
</feature>
<keyword evidence="2" id="KW-0732">Signal</keyword>
<feature type="chain" id="PRO_5022128266" evidence="2">
    <location>
        <begin position="35"/>
        <end position="104"/>
    </location>
</feature>
<dbReference type="RefSeq" id="WP_145340833.1">
    <property type="nucleotide sequence ID" value="NZ_SMLY01000059.1"/>
</dbReference>
<reference evidence="3 4" key="1">
    <citation type="submission" date="2019-07" db="EMBL/GenBank/DDBJ databases">
        <title>Genomic Encyclopedia of Archaeal and Bacterial Type Strains, Phase II (KMG-II): from individual species to whole genera.</title>
        <authorList>
            <person name="Goeker M."/>
        </authorList>
    </citation>
    <scope>NUCLEOTIDE SEQUENCE [LARGE SCALE GENOMIC DNA]</scope>
    <source>
        <strain evidence="3 4">ATCC BAA-252</strain>
    </source>
</reference>
<dbReference type="AlphaFoldDB" id="A0A562TI78"/>
<sequence>MYHKTAFALMLAAFVGALLLSLSVLLAGSEVSSAAETPATGTTAETSGAETSGQNAEPPITKDQSRLAVFEDGTQTPECHDRPIRRWDQFTGDYVTVGTTRVCW</sequence>
<dbReference type="Proteomes" id="UP000320593">
    <property type="component" value="Unassembled WGS sequence"/>
</dbReference>
<feature type="region of interest" description="Disordered" evidence="1">
    <location>
        <begin position="32"/>
        <end position="64"/>
    </location>
</feature>
<evidence type="ECO:0000313" key="3">
    <source>
        <dbReference type="EMBL" id="TWI93371.1"/>
    </source>
</evidence>
<name>A0A562TI78_9HYPH</name>
<dbReference type="EMBL" id="VLLF01000001">
    <property type="protein sequence ID" value="TWI93371.1"/>
    <property type="molecule type" value="Genomic_DNA"/>
</dbReference>
<proteinExistence type="predicted"/>
<comment type="caution">
    <text evidence="3">The sequence shown here is derived from an EMBL/GenBank/DDBJ whole genome shotgun (WGS) entry which is preliminary data.</text>
</comment>
<protein>
    <submittedName>
        <fullName evidence="3">Uncharacterized protein</fullName>
    </submittedName>
</protein>
<evidence type="ECO:0000256" key="1">
    <source>
        <dbReference type="SAM" id="MobiDB-lite"/>
    </source>
</evidence>
<keyword evidence="4" id="KW-1185">Reference proteome</keyword>
<evidence type="ECO:0000313" key="4">
    <source>
        <dbReference type="Proteomes" id="UP000320593"/>
    </source>
</evidence>
<evidence type="ECO:0000256" key="2">
    <source>
        <dbReference type="SAM" id="SignalP"/>
    </source>
</evidence>
<feature type="signal peptide" evidence="2">
    <location>
        <begin position="1"/>
        <end position="34"/>
    </location>
</feature>
<gene>
    <name evidence="3" type="ORF">JM93_00927</name>
</gene>